<dbReference type="EMBL" id="HBHY01023109">
    <property type="protein sequence ID" value="CAE0154786.1"/>
    <property type="molecule type" value="Transcribed_RNA"/>
</dbReference>
<dbReference type="GO" id="GO:0006888">
    <property type="term" value="P:endoplasmic reticulum to Golgi vesicle-mediated transport"/>
    <property type="evidence" value="ECO:0007669"/>
    <property type="project" value="InterPro"/>
</dbReference>
<feature type="transmembrane region" description="Helical" evidence="6">
    <location>
        <begin position="107"/>
        <end position="131"/>
    </location>
</feature>
<evidence type="ECO:0000256" key="2">
    <source>
        <dbReference type="ARBA" id="ARBA00010596"/>
    </source>
</evidence>
<keyword evidence="5 6" id="KW-0472">Membrane</keyword>
<reference evidence="7" key="1">
    <citation type="submission" date="2021-01" db="EMBL/GenBank/DDBJ databases">
        <authorList>
            <person name="Corre E."/>
            <person name="Pelletier E."/>
            <person name="Niang G."/>
            <person name="Scheremetjew M."/>
            <person name="Finn R."/>
            <person name="Kale V."/>
            <person name="Holt S."/>
            <person name="Cochrane G."/>
            <person name="Meng A."/>
            <person name="Brown T."/>
            <person name="Cohen L."/>
        </authorList>
    </citation>
    <scope>NUCLEOTIDE SEQUENCE</scope>
    <source>
        <strain evidence="7">RCC927</strain>
    </source>
</reference>
<keyword evidence="3 6" id="KW-0812">Transmembrane</keyword>
<dbReference type="GO" id="GO:0016020">
    <property type="term" value="C:membrane"/>
    <property type="evidence" value="ECO:0007669"/>
    <property type="project" value="UniProtKB-SubCell"/>
</dbReference>
<evidence type="ECO:0000256" key="1">
    <source>
        <dbReference type="ARBA" id="ARBA00004141"/>
    </source>
</evidence>
<evidence type="ECO:0000256" key="4">
    <source>
        <dbReference type="ARBA" id="ARBA00022989"/>
    </source>
</evidence>
<dbReference type="PANTHER" id="PTHR21236:SF2">
    <property type="entry name" value="PROTEIN YIPF"/>
    <property type="match status" value="1"/>
</dbReference>
<feature type="transmembrane region" description="Helical" evidence="6">
    <location>
        <begin position="79"/>
        <end position="100"/>
    </location>
</feature>
<sequence>MTTGRMGRQPSYASFDDEPPLLEELGINLPQIWRKTTQVLLPMRVSAAVLEDGDLCGPIAFLLAFGSLLLLAGKMYFGVLYGWSVVGTMAVYSVLSLLAGKGDAVDFYTCTSLVGYCMLPLLAPAALALLIPHGAVLNTVALGAATWGAGVGSSHFCTIVKPFAGQRALVAAPLALLYAAFTTLIVF</sequence>
<dbReference type="InterPro" id="IPR045231">
    <property type="entry name" value="Yip1/4-like"/>
</dbReference>
<gene>
    <name evidence="7" type="ORF">PSIN1315_LOCUS14835</name>
</gene>
<feature type="transmembrane region" description="Helical" evidence="6">
    <location>
        <begin position="168"/>
        <end position="186"/>
    </location>
</feature>
<organism evidence="7">
    <name type="scientific">Prasinoderma singulare</name>
    <dbReference type="NCBI Taxonomy" id="676789"/>
    <lineage>
        <taxon>Eukaryota</taxon>
        <taxon>Viridiplantae</taxon>
        <taxon>Prasinodermophyta</taxon>
        <taxon>Prasinodermophyceae</taxon>
        <taxon>Prasinodermales</taxon>
        <taxon>Prasinodermaceae</taxon>
        <taxon>Prasinoderma</taxon>
    </lineage>
</organism>
<feature type="transmembrane region" description="Helical" evidence="6">
    <location>
        <begin position="53"/>
        <end position="73"/>
    </location>
</feature>
<comment type="subcellular location">
    <subcellularLocation>
        <location evidence="1">Membrane</location>
        <topology evidence="1">Multi-pass membrane protein</topology>
    </subcellularLocation>
</comment>
<comment type="similarity">
    <text evidence="2">Belongs to the YIP1 family.</text>
</comment>
<dbReference type="AlphaFoldDB" id="A0A7S3C5F8"/>
<evidence type="ECO:0000256" key="3">
    <source>
        <dbReference type="ARBA" id="ARBA00022692"/>
    </source>
</evidence>
<dbReference type="GO" id="GO:0048280">
    <property type="term" value="P:vesicle fusion with Golgi apparatus"/>
    <property type="evidence" value="ECO:0007669"/>
    <property type="project" value="TreeGrafter"/>
</dbReference>
<accession>A0A7S3C5F8</accession>
<evidence type="ECO:0008006" key="8">
    <source>
        <dbReference type="Google" id="ProtNLM"/>
    </source>
</evidence>
<evidence type="ECO:0000313" key="7">
    <source>
        <dbReference type="EMBL" id="CAE0154786.1"/>
    </source>
</evidence>
<dbReference type="PANTHER" id="PTHR21236">
    <property type="entry name" value="GOLGI MEMBRANE PROTEIN YIP1"/>
    <property type="match status" value="1"/>
</dbReference>
<feature type="transmembrane region" description="Helical" evidence="6">
    <location>
        <begin position="137"/>
        <end position="156"/>
    </location>
</feature>
<protein>
    <recommendedName>
        <fullName evidence="8">Protein YIP</fullName>
    </recommendedName>
</protein>
<dbReference type="GO" id="GO:0005802">
    <property type="term" value="C:trans-Golgi network"/>
    <property type="evidence" value="ECO:0007669"/>
    <property type="project" value="TreeGrafter"/>
</dbReference>
<evidence type="ECO:0000256" key="5">
    <source>
        <dbReference type="ARBA" id="ARBA00023136"/>
    </source>
</evidence>
<evidence type="ECO:0000256" key="6">
    <source>
        <dbReference type="SAM" id="Phobius"/>
    </source>
</evidence>
<proteinExistence type="inferred from homology"/>
<keyword evidence="4 6" id="KW-1133">Transmembrane helix</keyword>
<name>A0A7S3C5F8_9VIRI</name>